<gene>
    <name evidence="2" type="ORF">K8V56_14280</name>
</gene>
<feature type="coiled-coil region" evidence="1">
    <location>
        <begin position="38"/>
        <end position="92"/>
    </location>
</feature>
<name>A0A921G018_SPOPS</name>
<dbReference type="Proteomes" id="UP000698173">
    <property type="component" value="Unassembled WGS sequence"/>
</dbReference>
<sequence length="335" mass="40247">KYGENFYGLIVTNIICEHCLHNEDYLNCKCENVMCLDRRETEKEKKRLHQETIKKEEEKELIEKIRRNQERKEKKERLVVEHRSLANKIEEKKLDLKQKLFLGLIVKVCYIEGTRELNFSYIKQRPAPSDMLFWSIVNYLIVERLILPSSSVPIENFTIIEGDKVEYDITTMKYKININPYDENYYYFIQRLIYPKAEEFLEDKKFCHMIWKNVAIDEVTSLLYRRLKEAGISYEPKEKFYRVFDHLLDYFSIRQIYNFIFKVTARIDKRNKDAFNLSEKIICDIEKMGEKAIIDNWRVKPYIVSETESVLTRMVFNNVLGIGELAYEVIPTPYL</sequence>
<organism evidence="2 3">
    <name type="scientific">Sporosarcina psychrophila</name>
    <name type="common">Bacillus psychrophilus</name>
    <dbReference type="NCBI Taxonomy" id="1476"/>
    <lineage>
        <taxon>Bacteria</taxon>
        <taxon>Bacillati</taxon>
        <taxon>Bacillota</taxon>
        <taxon>Bacilli</taxon>
        <taxon>Bacillales</taxon>
        <taxon>Caryophanaceae</taxon>
        <taxon>Sporosarcina</taxon>
    </lineage>
</organism>
<evidence type="ECO:0000256" key="1">
    <source>
        <dbReference type="SAM" id="Coils"/>
    </source>
</evidence>
<dbReference type="AlphaFoldDB" id="A0A921G018"/>
<accession>A0A921G018</accession>
<keyword evidence="1" id="KW-0175">Coiled coil</keyword>
<reference evidence="2" key="1">
    <citation type="journal article" date="2021" name="PeerJ">
        <title>Extensive microbial diversity within the chicken gut microbiome revealed by metagenomics and culture.</title>
        <authorList>
            <person name="Gilroy R."/>
            <person name="Ravi A."/>
            <person name="Getino M."/>
            <person name="Pursley I."/>
            <person name="Horton D.L."/>
            <person name="Alikhan N.F."/>
            <person name="Baker D."/>
            <person name="Gharbi K."/>
            <person name="Hall N."/>
            <person name="Watson M."/>
            <person name="Adriaenssens E.M."/>
            <person name="Foster-Nyarko E."/>
            <person name="Jarju S."/>
            <person name="Secka A."/>
            <person name="Antonio M."/>
            <person name="Oren A."/>
            <person name="Chaudhuri R.R."/>
            <person name="La Ragione R."/>
            <person name="Hildebrand F."/>
            <person name="Pallen M.J."/>
        </authorList>
    </citation>
    <scope>NUCLEOTIDE SEQUENCE</scope>
    <source>
        <strain evidence="2">CHK171-7178</strain>
    </source>
</reference>
<comment type="caution">
    <text evidence="2">The sequence shown here is derived from an EMBL/GenBank/DDBJ whole genome shotgun (WGS) entry which is preliminary data.</text>
</comment>
<protein>
    <submittedName>
        <fullName evidence="2">Uncharacterized protein</fullName>
    </submittedName>
</protein>
<reference evidence="2" key="2">
    <citation type="submission" date="2021-09" db="EMBL/GenBank/DDBJ databases">
        <authorList>
            <person name="Gilroy R."/>
        </authorList>
    </citation>
    <scope>NUCLEOTIDE SEQUENCE</scope>
    <source>
        <strain evidence="2">CHK171-7178</strain>
    </source>
</reference>
<evidence type="ECO:0000313" key="3">
    <source>
        <dbReference type="Proteomes" id="UP000698173"/>
    </source>
</evidence>
<proteinExistence type="predicted"/>
<dbReference type="EMBL" id="DYWT01000227">
    <property type="protein sequence ID" value="HJF32925.1"/>
    <property type="molecule type" value="Genomic_DNA"/>
</dbReference>
<evidence type="ECO:0000313" key="2">
    <source>
        <dbReference type="EMBL" id="HJF32925.1"/>
    </source>
</evidence>
<feature type="non-terminal residue" evidence="2">
    <location>
        <position position="1"/>
    </location>
</feature>